<dbReference type="Proteomes" id="UP000533637">
    <property type="component" value="Unassembled WGS sequence"/>
</dbReference>
<dbReference type="InterPro" id="IPR029062">
    <property type="entry name" value="Class_I_gatase-like"/>
</dbReference>
<organism evidence="1 2">
    <name type="scientific">Parabacteroides faecis</name>
    <dbReference type="NCBI Taxonomy" id="1217282"/>
    <lineage>
        <taxon>Bacteria</taxon>
        <taxon>Pseudomonadati</taxon>
        <taxon>Bacteroidota</taxon>
        <taxon>Bacteroidia</taxon>
        <taxon>Bacteroidales</taxon>
        <taxon>Tannerellaceae</taxon>
        <taxon>Parabacteroides</taxon>
    </lineage>
</organism>
<accession>A0ABR6KGZ6</accession>
<dbReference type="InterPro" id="IPR008979">
    <property type="entry name" value="Galactose-bd-like_sf"/>
</dbReference>
<proteinExistence type="predicted"/>
<dbReference type="Gene3D" id="3.40.50.880">
    <property type="match status" value="1"/>
</dbReference>
<sequence>MRKIIVLQVIVLYSLSGLVTFAQSQKYKGYPKKDADVFSEFATPPKGYGNVPFYWWNGDSLNRERMKEQLDILSASATDGFAVSYIHMDPEVDVEEMKNGYGLSGKTEAGRPNVFSGDWWNFWSWFAKECTLRNVGLGMDDYTIGWIGNGYYTDELLKEEKFQNYQGELDIVSDTVLGGTTFIYDIPEQFVGAVAWPEKIDLAKHISDGKLLWKVPEGKNYKVYILSTKKSHLLHPDIGKEYINVYFDRFEKNMGDAASGSMNYFFQDELSYPIKMGSWSEDFKEEFEKRKGYDITLYLPALKEDIGDITPKIRLDYCDVLMDLAEERYFQPIYNWHASRGLIYGSDNFGRGTEPLAYIDYFRANSWYTAPGNDAPSTGSSFLQTKVSSSIAHLYERPRTWLEAFHSMGWGSTGSWLTKQMDHHFMAGGNLVCMHGLYYSTHGGWWEWAPPCFHFRMPYWPHMKQWLQYTERLSYLMSQGTHVCDIALMYPTESMQAYPEANTKIAFEQAMKLSNSGLDYDFMDYRSLQKSKVENACLNISGEKYRILILADMKAMHYSSLLKVLDFYRSGGIIIATGELPKASTCLGENDPKVDAIIREIFGATSQEISQGKKVKKQVNNSNGVGLYLSEDEVVKQIKALIIPDFISGTGEGKVLHRCVGERDVYMIMDVPKDTECFFRATGKVELWNASDGTISDYPVIRQTKEGTWLKLEKEPDNSYLFVFSKGKPTMAPEFTKEPKVIYESLITGSWETELLPTLDNKWGDFRFPASEVIGAEARSFKHQPAVSSPENWILPDFDDSEWPESVYGFGPQFVSEFKSADIPLKNVSQENGSSQEILEFSWQYGVFDNPGSQGWHGLKGKVSNGFFILDQGGHQIYRSQVYVPVTGYYRIEIEGVDPDYLLVDQKPADRNILLEEGWHQCTVAYANTEKGKFRFQKGTYRDFRKRSSVVFFPASSVTLEKPSSYDKIISTRWALGDHLLYDPYGGNNLVWNYRFKSVPGMEEMDMTIAGSDLKVWFNGKAIEERNIQLLSEDSSGVSKYRVIFPDTRKKVGLVAFSVKRKPGYQGAGVICEPVKIKTGKGLLETGNWSETGALKYYSGGMYYRKQITIPKIGARSKVVLDLGDVNASCEIKVNGKEVGIMMRPPYKMDIGKYVKQGDNQLEVLVYSTLSNHYQTIPTPYRGDGVAGLLGPVSLSICE</sequence>
<dbReference type="NCBIfam" id="NF045579">
    <property type="entry name" value="rhamnoside_JR"/>
    <property type="match status" value="1"/>
</dbReference>
<dbReference type="RefSeq" id="WP_183668904.1">
    <property type="nucleotide sequence ID" value="NZ_BMPB01000004.1"/>
</dbReference>
<dbReference type="Gene3D" id="2.60.120.260">
    <property type="entry name" value="Galactose-binding domain-like"/>
    <property type="match status" value="1"/>
</dbReference>
<dbReference type="PANTHER" id="PTHR36848">
    <property type="entry name" value="DNA-BINDING PROTEIN (PUTATIVE SECRETED PROTEIN)-RELATED"/>
    <property type="match status" value="1"/>
</dbReference>
<reference evidence="1 2" key="1">
    <citation type="submission" date="2020-08" db="EMBL/GenBank/DDBJ databases">
        <title>Genomic Encyclopedia of Type Strains, Phase IV (KMG-IV): sequencing the most valuable type-strain genomes for metagenomic binning, comparative biology and taxonomic classification.</title>
        <authorList>
            <person name="Goeker M."/>
        </authorList>
    </citation>
    <scope>NUCLEOTIDE SEQUENCE [LARGE SCALE GENOMIC DNA]</scope>
    <source>
        <strain evidence="1 2">DSM 102983</strain>
    </source>
</reference>
<dbReference type="SUPFAM" id="SSF49785">
    <property type="entry name" value="Galactose-binding domain-like"/>
    <property type="match status" value="1"/>
</dbReference>
<dbReference type="Pfam" id="PF17132">
    <property type="entry name" value="Glyco_hydro_106"/>
    <property type="match status" value="1"/>
</dbReference>
<dbReference type="PANTHER" id="PTHR36848:SF2">
    <property type="entry name" value="SECRETED PROTEIN"/>
    <property type="match status" value="1"/>
</dbReference>
<evidence type="ECO:0008006" key="3">
    <source>
        <dbReference type="Google" id="ProtNLM"/>
    </source>
</evidence>
<evidence type="ECO:0000313" key="2">
    <source>
        <dbReference type="Proteomes" id="UP000533637"/>
    </source>
</evidence>
<name>A0ABR6KGZ6_9BACT</name>
<evidence type="ECO:0000313" key="1">
    <source>
        <dbReference type="EMBL" id="MBB4620782.1"/>
    </source>
</evidence>
<keyword evidence="2" id="KW-1185">Reference proteome</keyword>
<dbReference type="InterPro" id="IPR053161">
    <property type="entry name" value="Ulvan_degrading_GH"/>
</dbReference>
<protein>
    <recommendedName>
        <fullName evidence="3">Glycosyl hydrolases family 2, sugar binding domain</fullName>
    </recommendedName>
</protein>
<dbReference type="EMBL" id="JACHOC010000001">
    <property type="protein sequence ID" value="MBB4620782.1"/>
    <property type="molecule type" value="Genomic_DNA"/>
</dbReference>
<comment type="caution">
    <text evidence="1">The sequence shown here is derived from an EMBL/GenBank/DDBJ whole genome shotgun (WGS) entry which is preliminary data.</text>
</comment>
<gene>
    <name evidence="1" type="ORF">GGQ57_000656</name>
</gene>